<name>A0A101M108_PICGL</name>
<feature type="region of interest" description="Disordered" evidence="1">
    <location>
        <begin position="1"/>
        <end position="73"/>
    </location>
</feature>
<keyword evidence="2" id="KW-0496">Mitochondrion</keyword>
<accession>A0A101M108</accession>
<dbReference type="AlphaFoldDB" id="A0A101M108"/>
<evidence type="ECO:0000313" key="2">
    <source>
        <dbReference type="EMBL" id="KUM48989.1"/>
    </source>
</evidence>
<protein>
    <submittedName>
        <fullName evidence="2">Uncharacterized protein</fullName>
    </submittedName>
</protein>
<evidence type="ECO:0000256" key="1">
    <source>
        <dbReference type="SAM" id="MobiDB-lite"/>
    </source>
</evidence>
<dbReference type="EMBL" id="LKAM01000004">
    <property type="protein sequence ID" value="KUM48989.1"/>
    <property type="molecule type" value="Genomic_DNA"/>
</dbReference>
<reference evidence="2" key="1">
    <citation type="journal article" date="2015" name="Genome Biol. Evol.">
        <title>Organellar Genomes of White Spruce (Picea glauca): Assembly and Annotation.</title>
        <authorList>
            <person name="Jackman S.D."/>
            <person name="Warren R.L."/>
            <person name="Gibb E.A."/>
            <person name="Vandervalk B.P."/>
            <person name="Mohamadi H."/>
            <person name="Chu J."/>
            <person name="Raymond A."/>
            <person name="Pleasance S."/>
            <person name="Coope R."/>
            <person name="Wildung M.R."/>
            <person name="Ritland C.E."/>
            <person name="Bousquet J."/>
            <person name="Jones S.J."/>
            <person name="Bohlmann J."/>
            <person name="Birol I."/>
        </authorList>
    </citation>
    <scope>NUCLEOTIDE SEQUENCE [LARGE SCALE GENOMIC DNA]</scope>
    <source>
        <tissue evidence="2">Flushing bud</tissue>
    </source>
</reference>
<comment type="caution">
    <text evidence="2">The sequence shown here is derived from an EMBL/GenBank/DDBJ whole genome shotgun (WGS) entry which is preliminary data.</text>
</comment>
<feature type="compositionally biased region" description="Pro residues" evidence="1">
    <location>
        <begin position="54"/>
        <end position="64"/>
    </location>
</feature>
<geneLocation type="mitochondrion" evidence="2"/>
<organism evidence="2">
    <name type="scientific">Picea glauca</name>
    <name type="common">White spruce</name>
    <name type="synonym">Pinus glauca</name>
    <dbReference type="NCBI Taxonomy" id="3330"/>
    <lineage>
        <taxon>Eukaryota</taxon>
        <taxon>Viridiplantae</taxon>
        <taxon>Streptophyta</taxon>
        <taxon>Embryophyta</taxon>
        <taxon>Tracheophyta</taxon>
        <taxon>Spermatophyta</taxon>
        <taxon>Pinopsida</taxon>
        <taxon>Pinidae</taxon>
        <taxon>Conifers I</taxon>
        <taxon>Pinales</taxon>
        <taxon>Pinaceae</taxon>
        <taxon>Picea</taxon>
    </lineage>
</organism>
<proteinExistence type="predicted"/>
<sequence>MTSFFSMLPVDRGTKRRAESNTISTPDPSDPRRQQDPYEVADIDLRAVYARPTGSPPPPVPSSGPPILDKDTYPSQIQRFQPVLYPEIIPFGLER</sequence>
<gene>
    <name evidence="2" type="ORF">ABT39_MTgene4325</name>
</gene>